<feature type="transmembrane region" description="Helical" evidence="13">
    <location>
        <begin position="188"/>
        <end position="210"/>
    </location>
</feature>
<dbReference type="Pfam" id="PF06699">
    <property type="entry name" value="PIG-F"/>
    <property type="match status" value="1"/>
</dbReference>
<dbReference type="Gene3D" id="3.40.30.20">
    <property type="match status" value="1"/>
</dbReference>
<dbReference type="AlphaFoldDB" id="A0A9W8WQC0"/>
<keyword evidence="7" id="KW-0256">Endoplasmic reticulum</keyword>
<keyword evidence="6 13" id="KW-0812">Transmembrane</keyword>
<dbReference type="InterPro" id="IPR036249">
    <property type="entry name" value="Thioredoxin-like_sf"/>
</dbReference>
<evidence type="ECO:0000313" key="16">
    <source>
        <dbReference type="EMBL" id="KAJ4329973.1"/>
    </source>
</evidence>
<gene>
    <name evidence="16" type="ORF">N0V87_010399</name>
</gene>
<feature type="region of interest" description="Disordered" evidence="12">
    <location>
        <begin position="82"/>
        <end position="102"/>
    </location>
</feature>
<dbReference type="NCBIfam" id="NF006144">
    <property type="entry name" value="PRK08294.1"/>
    <property type="match status" value="1"/>
</dbReference>
<dbReference type="SUPFAM" id="SSF51905">
    <property type="entry name" value="FAD/NAD(P)-binding domain"/>
    <property type="match status" value="1"/>
</dbReference>
<feature type="compositionally biased region" description="Basic and acidic residues" evidence="12">
    <location>
        <begin position="93"/>
        <end position="102"/>
    </location>
</feature>
<feature type="transmembrane region" description="Helical" evidence="13">
    <location>
        <begin position="255"/>
        <end position="274"/>
    </location>
</feature>
<feature type="domain" description="Phenol hydroxylase-like C-terminal dimerisation" evidence="15">
    <location>
        <begin position="653"/>
        <end position="844"/>
    </location>
</feature>
<dbReference type="GO" id="GO:0071949">
    <property type="term" value="F:FAD binding"/>
    <property type="evidence" value="ECO:0007669"/>
    <property type="project" value="InterPro"/>
</dbReference>
<dbReference type="GO" id="GO:0016709">
    <property type="term" value="F:oxidoreductase activity, acting on paired donors, with incorporation or reduction of molecular oxygen, NAD(P)H as one donor, and incorporation of one atom of oxygen"/>
    <property type="evidence" value="ECO:0007669"/>
    <property type="project" value="UniProtKB-ARBA"/>
</dbReference>
<sequence>MASATGIPAVPAPKAPATPIEPLNTDAARIYAHIHPILVLSLYAFKFNDLVADPVPTLLSTLLPLAVLQIAYVAVCLPPTSGTSTPAQIKKQKLGDKKKPTPGKVEKGINGTIVPAFLSLLLTTLASTPLLTATLVLFGAPVTTHHTHTLLAGAHIAVLSTLPLVYVHGVSGETWREVVALLLPIDEVYGGLIGTVLGAWLGAVPIPLDWDREWQKWPVTIVTGAYIGYAVGKLLGGTLLKGKKIMFDAMPKTDVLIVGSGSAGIFAATWLAIYNIPFTILERRSGPLEIGQADGVQVRTVEIYDSFGLAEDLLREAYHIYEVCFWGTDDGNDQRGIKRKSRSIDTEQGLSHLPHVILNQARMNGLMLGKMEKIMKEKGTWKAGTANGIEYGWTVTGIEVDQSVVADPDAHCVRISAAKDNASETWEAKYVLGCDGAHSTVRRSLSYTMLGDSTDTVWGVMDIYPYTTFPDIRRKCTIHSSAGNLLIIPREGGSLVRFYIQLPAGSSPKDVKLEDLQNQAKAIFAPYTMDFKETFWWSAYSIGQRLADHFHKDMRVFLTGDACHTHSPKAGQGMNVSLQDGYNLGWKLGSVLSHLSPPEILHSYVQERSKTAADLIAFDKELSKLFSRKEQWEGEFAEYFTKSGRYMAGFTARYEDSRVTGSEGSEERVATGVRVGMRFPSAQVVRFCDARPCQLQPVCKSDGRWRVVVFAGDITRSPCRERLDEAAKNLEQTIRRFTPTHAHPDAVIELILVLATKFAETEQAMVPEVFSPVTGKWGIKDLHKMYIDDKHYNAGHGHAYEQYGVDVEQGAVVVVRPDQYVAKVLSLEDAAGVERFLQGCLLEQRAVTNGDGKH</sequence>
<evidence type="ECO:0000256" key="3">
    <source>
        <dbReference type="ARBA" id="ARBA00007801"/>
    </source>
</evidence>
<organism evidence="16 17">
    <name type="scientific">Didymella glomerata</name>
    <dbReference type="NCBI Taxonomy" id="749621"/>
    <lineage>
        <taxon>Eukaryota</taxon>
        <taxon>Fungi</taxon>
        <taxon>Dikarya</taxon>
        <taxon>Ascomycota</taxon>
        <taxon>Pezizomycotina</taxon>
        <taxon>Dothideomycetes</taxon>
        <taxon>Pleosporomycetidae</taxon>
        <taxon>Pleosporales</taxon>
        <taxon>Pleosporineae</taxon>
        <taxon>Didymellaceae</taxon>
        <taxon>Didymella</taxon>
    </lineage>
</organism>
<keyword evidence="9 13" id="KW-1133">Transmembrane helix</keyword>
<keyword evidence="8" id="KW-0274">FAD</keyword>
<evidence type="ECO:0000259" key="14">
    <source>
        <dbReference type="Pfam" id="PF01494"/>
    </source>
</evidence>
<evidence type="ECO:0000256" key="7">
    <source>
        <dbReference type="ARBA" id="ARBA00022824"/>
    </source>
</evidence>
<dbReference type="InterPro" id="IPR009580">
    <property type="entry name" value="GPI_biosynthesis_protein_Pig-F"/>
</dbReference>
<dbReference type="Gene3D" id="3.50.50.60">
    <property type="entry name" value="FAD/NAD(P)-binding domain"/>
    <property type="match status" value="1"/>
</dbReference>
<dbReference type="OrthoDB" id="1716816at2759"/>
<dbReference type="Pfam" id="PF01494">
    <property type="entry name" value="FAD_binding_3"/>
    <property type="match status" value="1"/>
</dbReference>
<accession>A0A9W8WQC0</accession>
<dbReference type="InterPro" id="IPR036188">
    <property type="entry name" value="FAD/NAD-bd_sf"/>
</dbReference>
<dbReference type="CDD" id="cd02979">
    <property type="entry name" value="PHOX_C"/>
    <property type="match status" value="1"/>
</dbReference>
<evidence type="ECO:0000256" key="10">
    <source>
        <dbReference type="ARBA" id="ARBA00023002"/>
    </source>
</evidence>
<dbReference type="InterPro" id="IPR050641">
    <property type="entry name" value="RIFMO-like"/>
</dbReference>
<keyword evidence="11 13" id="KW-0472">Membrane</keyword>
<dbReference type="InterPro" id="IPR038220">
    <property type="entry name" value="PHOX_C_sf"/>
</dbReference>
<evidence type="ECO:0000256" key="4">
    <source>
        <dbReference type="ARBA" id="ARBA00022502"/>
    </source>
</evidence>
<comment type="pathway">
    <text evidence="2">Glycolipid biosynthesis; glycosylphosphatidylinositol-anchor biosynthesis.</text>
</comment>
<dbReference type="PANTHER" id="PTHR43004:SF10">
    <property type="entry name" value="2-MONOOXYGENASE, PUTATIVE (AFU_ORTHOLOGUE AFUA_6G11480)-RELATED"/>
    <property type="match status" value="1"/>
</dbReference>
<dbReference type="Proteomes" id="UP001140562">
    <property type="component" value="Unassembled WGS sequence"/>
</dbReference>
<dbReference type="InterPro" id="IPR002938">
    <property type="entry name" value="FAD-bd"/>
</dbReference>
<evidence type="ECO:0000256" key="8">
    <source>
        <dbReference type="ARBA" id="ARBA00022827"/>
    </source>
</evidence>
<keyword evidence="5" id="KW-0285">Flavoprotein</keyword>
<comment type="caution">
    <text evidence="16">The sequence shown here is derived from an EMBL/GenBank/DDBJ whole genome shotgun (WGS) entry which is preliminary data.</text>
</comment>
<evidence type="ECO:0000256" key="1">
    <source>
        <dbReference type="ARBA" id="ARBA00004477"/>
    </source>
</evidence>
<evidence type="ECO:0000256" key="2">
    <source>
        <dbReference type="ARBA" id="ARBA00004687"/>
    </source>
</evidence>
<evidence type="ECO:0000256" key="13">
    <source>
        <dbReference type="SAM" id="Phobius"/>
    </source>
</evidence>
<reference evidence="16" key="1">
    <citation type="submission" date="2022-10" db="EMBL/GenBank/DDBJ databases">
        <title>Tapping the CABI collections for fungal endophytes: first genome assemblies for Collariella, Neodidymelliopsis, Ascochyta clinopodiicola, Didymella pomorum, Didymosphaeria variabile, Neocosmospora piperis and Neocucurbitaria cava.</title>
        <authorList>
            <person name="Hill R."/>
        </authorList>
    </citation>
    <scope>NUCLEOTIDE SEQUENCE</scope>
    <source>
        <strain evidence="16">IMI 360193</strain>
    </source>
</reference>
<dbReference type="InterPro" id="IPR012941">
    <property type="entry name" value="Phe_hydrox_C_dim_dom"/>
</dbReference>
<evidence type="ECO:0000256" key="9">
    <source>
        <dbReference type="ARBA" id="ARBA00022989"/>
    </source>
</evidence>
<dbReference type="EMBL" id="JAPEUV010000240">
    <property type="protein sequence ID" value="KAJ4329973.1"/>
    <property type="molecule type" value="Genomic_DNA"/>
</dbReference>
<dbReference type="GO" id="GO:0006506">
    <property type="term" value="P:GPI anchor biosynthetic process"/>
    <property type="evidence" value="ECO:0007669"/>
    <property type="project" value="UniProtKB-KW"/>
</dbReference>
<keyword evidence="4" id="KW-0337">GPI-anchor biosynthesis</keyword>
<feature type="domain" description="FAD-binding" evidence="14">
    <location>
        <begin position="252"/>
        <end position="618"/>
    </location>
</feature>
<feature type="transmembrane region" description="Helical" evidence="13">
    <location>
        <begin position="113"/>
        <end position="138"/>
    </location>
</feature>
<dbReference type="PRINTS" id="PR00420">
    <property type="entry name" value="RNGMNOXGNASE"/>
</dbReference>
<feature type="transmembrane region" description="Helical" evidence="13">
    <location>
        <begin position="217"/>
        <end position="235"/>
    </location>
</feature>
<dbReference type="Gene3D" id="3.30.9.10">
    <property type="entry name" value="D-Amino Acid Oxidase, subunit A, domain 2"/>
    <property type="match status" value="1"/>
</dbReference>
<evidence type="ECO:0000256" key="11">
    <source>
        <dbReference type="ARBA" id="ARBA00023136"/>
    </source>
</evidence>
<feature type="transmembrane region" description="Helical" evidence="13">
    <location>
        <begin position="150"/>
        <end position="168"/>
    </location>
</feature>
<evidence type="ECO:0000259" key="15">
    <source>
        <dbReference type="Pfam" id="PF07976"/>
    </source>
</evidence>
<protein>
    <submittedName>
        <fullName evidence="16">Uncharacterized protein</fullName>
    </submittedName>
</protein>
<dbReference type="SUPFAM" id="SSF54373">
    <property type="entry name" value="FAD-linked reductases, C-terminal domain"/>
    <property type="match status" value="1"/>
</dbReference>
<evidence type="ECO:0000256" key="6">
    <source>
        <dbReference type="ARBA" id="ARBA00022692"/>
    </source>
</evidence>
<evidence type="ECO:0000313" key="17">
    <source>
        <dbReference type="Proteomes" id="UP001140562"/>
    </source>
</evidence>
<proteinExistence type="inferred from homology"/>
<dbReference type="PANTHER" id="PTHR43004">
    <property type="entry name" value="TRK SYSTEM POTASSIUM UPTAKE PROTEIN"/>
    <property type="match status" value="1"/>
</dbReference>
<dbReference type="SUPFAM" id="SSF52833">
    <property type="entry name" value="Thioredoxin-like"/>
    <property type="match status" value="1"/>
</dbReference>
<evidence type="ECO:0000256" key="12">
    <source>
        <dbReference type="SAM" id="MobiDB-lite"/>
    </source>
</evidence>
<keyword evidence="17" id="KW-1185">Reference proteome</keyword>
<dbReference type="GO" id="GO:0005789">
    <property type="term" value="C:endoplasmic reticulum membrane"/>
    <property type="evidence" value="ECO:0007669"/>
    <property type="project" value="UniProtKB-SubCell"/>
</dbReference>
<comment type="similarity">
    <text evidence="3">Belongs to the PheA/TfdB FAD monooxygenase family.</text>
</comment>
<keyword evidence="10" id="KW-0560">Oxidoreductase</keyword>
<evidence type="ECO:0000256" key="5">
    <source>
        <dbReference type="ARBA" id="ARBA00022630"/>
    </source>
</evidence>
<name>A0A9W8WQC0_9PLEO</name>
<comment type="subcellular location">
    <subcellularLocation>
        <location evidence="1">Endoplasmic reticulum membrane</location>
        <topology evidence="1">Multi-pass membrane protein</topology>
    </subcellularLocation>
</comment>
<dbReference type="Pfam" id="PF07976">
    <property type="entry name" value="Phe_hydrox_dim"/>
    <property type="match status" value="1"/>
</dbReference>